<dbReference type="SMART" id="SM00028">
    <property type="entry name" value="TPR"/>
    <property type="match status" value="3"/>
</dbReference>
<organism evidence="4 5">
    <name type="scientific">Rotaria sordida</name>
    <dbReference type="NCBI Taxonomy" id="392033"/>
    <lineage>
        <taxon>Eukaryota</taxon>
        <taxon>Metazoa</taxon>
        <taxon>Spiralia</taxon>
        <taxon>Gnathifera</taxon>
        <taxon>Rotifera</taxon>
        <taxon>Eurotatoria</taxon>
        <taxon>Bdelloidea</taxon>
        <taxon>Philodinida</taxon>
        <taxon>Philodinidae</taxon>
        <taxon>Rotaria</taxon>
    </lineage>
</organism>
<dbReference type="PROSITE" id="PS50005">
    <property type="entry name" value="TPR"/>
    <property type="match status" value="1"/>
</dbReference>
<proteinExistence type="predicted"/>
<dbReference type="AlphaFoldDB" id="A0A814B2W8"/>
<name>A0A814B2W8_9BILA</name>
<dbReference type="Gene3D" id="1.25.40.10">
    <property type="entry name" value="Tetratricopeptide repeat domain"/>
    <property type="match status" value="1"/>
</dbReference>
<accession>A0A814B2W8</accession>
<keyword evidence="2 3" id="KW-0802">TPR repeat</keyword>
<dbReference type="PANTHER" id="PTHR45641">
    <property type="entry name" value="TETRATRICOPEPTIDE REPEAT PROTEIN (AFU_ORTHOLOGUE AFUA_6G03870)"/>
    <property type="match status" value="1"/>
</dbReference>
<evidence type="ECO:0000256" key="2">
    <source>
        <dbReference type="ARBA" id="ARBA00022803"/>
    </source>
</evidence>
<gene>
    <name evidence="4" type="ORF">ZHD862_LOCUS8449</name>
</gene>
<evidence type="ECO:0000256" key="3">
    <source>
        <dbReference type="PROSITE-ProRule" id="PRU00339"/>
    </source>
</evidence>
<feature type="repeat" description="TPR" evidence="3">
    <location>
        <begin position="610"/>
        <end position="643"/>
    </location>
</feature>
<dbReference type="PANTHER" id="PTHR45641:SF19">
    <property type="entry name" value="NEPHROCYSTIN-3"/>
    <property type="match status" value="1"/>
</dbReference>
<dbReference type="InterPro" id="IPR019734">
    <property type="entry name" value="TPR_rpt"/>
</dbReference>
<dbReference type="SUPFAM" id="SSF48452">
    <property type="entry name" value="TPR-like"/>
    <property type="match status" value="1"/>
</dbReference>
<dbReference type="InterPro" id="IPR011990">
    <property type="entry name" value="TPR-like_helical_dom_sf"/>
</dbReference>
<keyword evidence="1" id="KW-0677">Repeat</keyword>
<protein>
    <submittedName>
        <fullName evidence="4">Uncharacterized protein</fullName>
    </submittedName>
</protein>
<dbReference type="Pfam" id="PF13424">
    <property type="entry name" value="TPR_12"/>
    <property type="match status" value="1"/>
</dbReference>
<evidence type="ECO:0000256" key="1">
    <source>
        <dbReference type="ARBA" id="ARBA00022737"/>
    </source>
</evidence>
<reference evidence="4" key="1">
    <citation type="submission" date="2021-02" db="EMBL/GenBank/DDBJ databases">
        <authorList>
            <person name="Nowell W R."/>
        </authorList>
    </citation>
    <scope>NUCLEOTIDE SEQUENCE</scope>
</reference>
<dbReference type="EMBL" id="CAJNOT010000272">
    <property type="protein sequence ID" value="CAF0922029.1"/>
    <property type="molecule type" value="Genomic_DNA"/>
</dbReference>
<dbReference type="Proteomes" id="UP000663864">
    <property type="component" value="Unassembled WGS sequence"/>
</dbReference>
<comment type="caution">
    <text evidence="4">The sequence shown here is derived from an EMBL/GenBank/DDBJ whole genome shotgun (WGS) entry which is preliminary data.</text>
</comment>
<sequence>MQSGVGPTGNILFPPFTTLIGVWQCSGKNRVQLRLIDYSLQRPDTTAPGSLALVHHELTISKNEDFPRIQQINIKEKKMMRLIETTSCISKEIISYATNTSLINKEQNTLIIFDPNLNRENIEENIFHSINDYVLFYADKSQLLKYIQSINEEQIFIIIFDNSFDKKFLSQLQNFNQINSIFIYTLKEDNYEFLMHTYSKIIGIYTEKSLLFEQIQLKIKQQSILTFGFNDPQEIFQTYTKLSKENALFFYNLLLKDFLIKDYSINKISMIEKCKEYYHQNIEEFETTYKSTNAYEWYFKNCFISKQLNKAFYTYDIEQLKLFSFFIHDLCLNIKSTCSILDKVYCTILITTKQFELLSKNIGKLITFNGFLVMNCSYIESVLHKNDEQVVVAFEVLNIDLNHVIFDLGTIFQLDSFNFDSNLNLWIARLTVNNNEIEIAQNYILTKQQTMEKMTLPIIIGELLLIISNFSRTKTYFDNLKNEDDALIYYFYEYIHYLKGEYDLALEKSQISYQLMISEERFKDSAFVLHDIGYIYDMKKEFNEALNSHKQALEIRQIYYRENDVYIGISLYNIGRTLVNMGDNDQALIYHQKALDIWEKTLKNNDPYIIHSLHSHGVVYFNKRDYLQALSYYMTALELYEMTIPRDDHGILMVKNALEKINDIISRQ</sequence>
<evidence type="ECO:0000313" key="5">
    <source>
        <dbReference type="Proteomes" id="UP000663864"/>
    </source>
</evidence>
<evidence type="ECO:0000313" key="4">
    <source>
        <dbReference type="EMBL" id="CAF0922029.1"/>
    </source>
</evidence>